<feature type="transmembrane region" description="Helical" evidence="1">
    <location>
        <begin position="98"/>
        <end position="120"/>
    </location>
</feature>
<feature type="transmembrane region" description="Helical" evidence="1">
    <location>
        <begin position="12"/>
        <end position="34"/>
    </location>
</feature>
<keyword evidence="1" id="KW-1133">Transmembrane helix</keyword>
<proteinExistence type="predicted"/>
<evidence type="ECO:0000256" key="1">
    <source>
        <dbReference type="SAM" id="Phobius"/>
    </source>
</evidence>
<organism evidence="2">
    <name type="scientific">Providencia rettgeri</name>
    <dbReference type="NCBI Taxonomy" id="587"/>
    <lineage>
        <taxon>Bacteria</taxon>
        <taxon>Pseudomonadati</taxon>
        <taxon>Pseudomonadota</taxon>
        <taxon>Gammaproteobacteria</taxon>
        <taxon>Enterobacterales</taxon>
        <taxon>Morganellaceae</taxon>
        <taxon>Providencia</taxon>
    </lineage>
</organism>
<keyword evidence="1" id="KW-0472">Membrane</keyword>
<sequence length="157" mass="17597">MEMLTEKDEKCWGKAVWILSVLGVPVILAFYHLLIMWKGTSLFPVIISGNISTMLGIVTTFSITMTGFIAAIGAYLLSISRSSTFSEWRNSGYLSVFFNLYGVTIVFSLVTFATCLMMLLTNMNMWWLKIILSLVIVNLIQIISITYIVVCQAKAND</sequence>
<protein>
    <submittedName>
        <fullName evidence="2">Uncharacterized protein</fullName>
    </submittedName>
</protein>
<dbReference type="EMBL" id="ABEXCJ040000003">
    <property type="protein sequence ID" value="ELR5217895.1"/>
    <property type="molecule type" value="Genomic_DNA"/>
</dbReference>
<evidence type="ECO:0000313" key="2">
    <source>
        <dbReference type="EMBL" id="ELR5217895.1"/>
    </source>
</evidence>
<feature type="transmembrane region" description="Helical" evidence="1">
    <location>
        <begin position="126"/>
        <end position="150"/>
    </location>
</feature>
<keyword evidence="1" id="KW-0812">Transmembrane</keyword>
<dbReference type="EMBL" id="ABEXCJ050000003">
    <property type="protein sequence ID" value="EMR4590082.1"/>
    <property type="molecule type" value="Genomic_DNA"/>
</dbReference>
<feature type="transmembrane region" description="Helical" evidence="1">
    <location>
        <begin position="54"/>
        <end position="77"/>
    </location>
</feature>
<reference evidence="2" key="1">
    <citation type="submission" date="2023-10" db="EMBL/GenBank/DDBJ databases">
        <authorList>
            <consortium name="Clinical and Environmental Microbiology Branch: Whole genome sequencing antimicrobial resistance pathogens in the healthcare setting"/>
        </authorList>
    </citation>
    <scope>NUCLEOTIDE SEQUENCE</scope>
    <source>
        <strain evidence="2">2020QW-00022</strain>
    </source>
</reference>
<gene>
    <name evidence="3" type="ORF">M0K77_002410</name>
    <name evidence="2" type="ORF">M0K77_RS12050</name>
</gene>
<dbReference type="AlphaFoldDB" id="A0AAD2ZND7"/>
<evidence type="ECO:0000313" key="3">
    <source>
        <dbReference type="EMBL" id="EMR4590082.1"/>
    </source>
</evidence>
<name>A0AAD2ZND7_PRORE</name>
<comment type="caution">
    <text evidence="2">The sequence shown here is derived from an EMBL/GenBank/DDBJ whole genome shotgun (WGS) entry which is preliminary data.</text>
</comment>
<accession>A0AAD2ZND7</accession>